<organism evidence="1 2">
    <name type="scientific">Boudabousia tangfeifanii</name>
    <dbReference type="NCBI Taxonomy" id="1912795"/>
    <lineage>
        <taxon>Bacteria</taxon>
        <taxon>Bacillati</taxon>
        <taxon>Actinomycetota</taxon>
        <taxon>Actinomycetes</taxon>
        <taxon>Actinomycetales</taxon>
        <taxon>Actinomycetaceae</taxon>
        <taxon>Boudabousia</taxon>
    </lineage>
</organism>
<dbReference type="Proteomes" id="UP000176288">
    <property type="component" value="Chromosome"/>
</dbReference>
<evidence type="ECO:0000313" key="1">
    <source>
        <dbReference type="EMBL" id="AOZ72021.1"/>
    </source>
</evidence>
<gene>
    <name evidence="1" type="ORF">BK816_00850</name>
</gene>
<reference evidence="1 2" key="1">
    <citation type="submission" date="2016-10" db="EMBL/GenBank/DDBJ databases">
        <title>Actinomyces aegypiusis sp. nov., isolated from the Aegypius monachus in Qinghai Tibet Plateau China.</title>
        <authorList>
            <person name="Wang Y."/>
        </authorList>
    </citation>
    <scope>NUCLEOTIDE SEQUENCE [LARGE SCALE GENOMIC DNA]</scope>
    <source>
        <strain evidence="1 2">VUL4_3</strain>
    </source>
</reference>
<dbReference type="EMBL" id="CP017812">
    <property type="protein sequence ID" value="AOZ72021.1"/>
    <property type="molecule type" value="Genomic_DNA"/>
</dbReference>
<accession>A0A1D9MI64</accession>
<keyword evidence="2" id="KW-1185">Reference proteome</keyword>
<name>A0A1D9MI64_9ACTO</name>
<dbReference type="AlphaFoldDB" id="A0A1D9MI64"/>
<dbReference type="STRING" id="1912795.BK816_00850"/>
<dbReference type="KEGG" id="avu:BK816_00850"/>
<proteinExistence type="predicted"/>
<protein>
    <submittedName>
        <fullName evidence="1">Uncharacterized protein</fullName>
    </submittedName>
</protein>
<sequence>MGLDLDPTTAGTLQPRLLAADPFVFAKVRKFFTGELCAKLAAQNRLLFRALWFSVLSLRPWATFLRLI</sequence>
<evidence type="ECO:0000313" key="2">
    <source>
        <dbReference type="Proteomes" id="UP000176288"/>
    </source>
</evidence>